<evidence type="ECO:0000259" key="2">
    <source>
        <dbReference type="Pfam" id="PF00296"/>
    </source>
</evidence>
<comment type="caution">
    <text evidence="3">The sequence shown here is derived from an EMBL/GenBank/DDBJ whole genome shotgun (WGS) entry which is preliminary data.</text>
</comment>
<dbReference type="FunFam" id="3.20.20.30:FF:000002">
    <property type="entry name" value="LLM class flavin-dependent oxidoreductase"/>
    <property type="match status" value="1"/>
</dbReference>
<organism evidence="3 4">
    <name type="scientific">Lysinibacillus odysseyi 34hs-1 = NBRC 100172</name>
    <dbReference type="NCBI Taxonomy" id="1220589"/>
    <lineage>
        <taxon>Bacteria</taxon>
        <taxon>Bacillati</taxon>
        <taxon>Bacillota</taxon>
        <taxon>Bacilli</taxon>
        <taxon>Bacillales</taxon>
        <taxon>Bacillaceae</taxon>
        <taxon>Lysinibacillus</taxon>
    </lineage>
</organism>
<protein>
    <submittedName>
        <fullName evidence="3">Luciferase</fullName>
    </submittedName>
</protein>
<dbReference type="PANTHER" id="PTHR30137">
    <property type="entry name" value="LUCIFERASE-LIKE MONOOXYGENASE"/>
    <property type="match status" value="1"/>
</dbReference>
<keyword evidence="4" id="KW-1185">Reference proteome</keyword>
<gene>
    <name evidence="3" type="ORF">CD32_21855</name>
</gene>
<evidence type="ECO:0000256" key="1">
    <source>
        <dbReference type="ARBA" id="ARBA00007789"/>
    </source>
</evidence>
<comment type="similarity">
    <text evidence="1">To bacterial alkanal monooxygenase alpha and beta chains.</text>
</comment>
<dbReference type="InterPro" id="IPR036661">
    <property type="entry name" value="Luciferase-like_sf"/>
</dbReference>
<dbReference type="GO" id="GO:0005829">
    <property type="term" value="C:cytosol"/>
    <property type="evidence" value="ECO:0007669"/>
    <property type="project" value="TreeGrafter"/>
</dbReference>
<dbReference type="Proteomes" id="UP000030437">
    <property type="component" value="Unassembled WGS sequence"/>
</dbReference>
<dbReference type="SUPFAM" id="SSF51679">
    <property type="entry name" value="Bacterial luciferase-like"/>
    <property type="match status" value="1"/>
</dbReference>
<evidence type="ECO:0000313" key="3">
    <source>
        <dbReference type="EMBL" id="KGR81951.1"/>
    </source>
</evidence>
<accession>A0A0A3IB15</accession>
<dbReference type="NCBIfam" id="TIGR03558">
    <property type="entry name" value="oxido_grp_1"/>
    <property type="match status" value="1"/>
</dbReference>
<evidence type="ECO:0000313" key="4">
    <source>
        <dbReference type="Proteomes" id="UP000030437"/>
    </source>
</evidence>
<dbReference type="Gene3D" id="3.20.20.30">
    <property type="entry name" value="Luciferase-like domain"/>
    <property type="match status" value="1"/>
</dbReference>
<name>A0A0A3IB15_9BACI</name>
<dbReference type="InterPro" id="IPR011251">
    <property type="entry name" value="Luciferase-like_dom"/>
</dbReference>
<dbReference type="AlphaFoldDB" id="A0A0A3IB15"/>
<dbReference type="InterPro" id="IPR019949">
    <property type="entry name" value="CmoO-like"/>
</dbReference>
<proteinExistence type="predicted"/>
<dbReference type="OrthoDB" id="9780518at2"/>
<dbReference type="EMBL" id="JPVP01000060">
    <property type="protein sequence ID" value="KGR81951.1"/>
    <property type="molecule type" value="Genomic_DNA"/>
</dbReference>
<dbReference type="GO" id="GO:0016705">
    <property type="term" value="F:oxidoreductase activity, acting on paired donors, with incorporation or reduction of molecular oxygen"/>
    <property type="evidence" value="ECO:0007669"/>
    <property type="project" value="InterPro"/>
</dbReference>
<dbReference type="InterPro" id="IPR050766">
    <property type="entry name" value="Bact_Lucif_Oxidored"/>
</dbReference>
<feature type="domain" description="Luciferase-like" evidence="2">
    <location>
        <begin position="16"/>
        <end position="298"/>
    </location>
</feature>
<dbReference type="STRING" id="1220589.CD32_21855"/>
<sequence>MNKINIPISVLDLVPVREGQDAHDAFVRARELAKHVDDLGYTRYWLAEHHNSRSIASSATAVAIGYIAEATKQIRVGSGGVMLPNHVPLVVAEQFGTLNAMYPGRIDLGLGRAPGTDPFTARALRRNIAGEDFEENVVELQHYLGEAKETDSVRAYPGFGEQIPIWILGSSMFSAELSARRGLPYAFASHFAPDYFTRAIKLYREQFKPSEYCEKPYVLACINAIVADTDEEAHYLATSFYQFFLSIIRRDHQLLKPPVKNMDEIWSPFERDAVMQQRQYTFIGSKETVAKELQAFVEENSVDEVMISSSIYDDEARKYSFTCLRDMFA</sequence>
<dbReference type="RefSeq" id="WP_036159034.1">
    <property type="nucleotide sequence ID" value="NZ_AVCX01000001.1"/>
</dbReference>
<dbReference type="PANTHER" id="PTHR30137:SF6">
    <property type="entry name" value="LUCIFERASE-LIKE MONOOXYGENASE"/>
    <property type="match status" value="1"/>
</dbReference>
<reference evidence="3 4" key="1">
    <citation type="submission" date="2014-02" db="EMBL/GenBank/DDBJ databases">
        <title>Draft genome sequence of Lysinibacillus odysseyi NBRC 100172.</title>
        <authorList>
            <person name="Zhang F."/>
            <person name="Wang G."/>
            <person name="Zhang L."/>
        </authorList>
    </citation>
    <scope>NUCLEOTIDE SEQUENCE [LARGE SCALE GENOMIC DNA]</scope>
    <source>
        <strain evidence="3 4">NBRC 100172</strain>
    </source>
</reference>
<dbReference type="eggNOG" id="COG2141">
    <property type="taxonomic scope" value="Bacteria"/>
</dbReference>
<dbReference type="Pfam" id="PF00296">
    <property type="entry name" value="Bac_luciferase"/>
    <property type="match status" value="1"/>
</dbReference>